<protein>
    <submittedName>
        <fullName evidence="1">Uncharacterized protein</fullName>
    </submittedName>
</protein>
<dbReference type="RefSeq" id="WP_376736613.1">
    <property type="nucleotide sequence ID" value="NZ_JAYMRS010000001.1"/>
</dbReference>
<evidence type="ECO:0000313" key="1">
    <source>
        <dbReference type="EMBL" id="MFB8766380.1"/>
    </source>
</evidence>
<reference evidence="1 2" key="1">
    <citation type="submission" date="2024-01" db="EMBL/GenBank/DDBJ databases">
        <title>Genome mining of biosynthetic gene clusters to explore secondary metabolites of Streptomyces sp.</title>
        <authorList>
            <person name="Baig A."/>
            <person name="Ajitkumar Shintre N."/>
            <person name="Kumar H."/>
            <person name="Anbarasu A."/>
            <person name="Ramaiah S."/>
        </authorList>
    </citation>
    <scope>NUCLEOTIDE SEQUENCE [LARGE SCALE GENOMIC DNA]</scope>
    <source>
        <strain evidence="1 2">A01</strain>
    </source>
</reference>
<sequence length="171" mass="19394">MPEPERITRSMFFDLHPISMPRTLPRVPERLWSEDDWERIRLGYRSADMDEKWNVFTEDETVFLHRSWTGMGVFAATFAPVEGGGHRIVHAVAERDPEWYGGTDDDHDSLMIETVLSFVVLGESVVDLRSKLVESKYRQVGSDDVSAGVILHSALGLRSDTGRGKRTEETG</sequence>
<accession>A0ABV5DP77</accession>
<dbReference type="Proteomes" id="UP001585053">
    <property type="component" value="Unassembled WGS sequence"/>
</dbReference>
<dbReference type="EMBL" id="JAYMRS010000001">
    <property type="protein sequence ID" value="MFB8766380.1"/>
    <property type="molecule type" value="Genomic_DNA"/>
</dbReference>
<organism evidence="1 2">
    <name type="scientific">Nocardiopsis alba</name>
    <dbReference type="NCBI Taxonomy" id="53437"/>
    <lineage>
        <taxon>Bacteria</taxon>
        <taxon>Bacillati</taxon>
        <taxon>Actinomycetota</taxon>
        <taxon>Actinomycetes</taxon>
        <taxon>Streptosporangiales</taxon>
        <taxon>Nocardiopsidaceae</taxon>
        <taxon>Nocardiopsis</taxon>
    </lineage>
</organism>
<proteinExistence type="predicted"/>
<gene>
    <name evidence="1" type="ORF">VSQ78_01610</name>
</gene>
<evidence type="ECO:0000313" key="2">
    <source>
        <dbReference type="Proteomes" id="UP001585053"/>
    </source>
</evidence>
<name>A0ABV5DP77_9ACTN</name>
<comment type="caution">
    <text evidence="1">The sequence shown here is derived from an EMBL/GenBank/DDBJ whole genome shotgun (WGS) entry which is preliminary data.</text>
</comment>
<keyword evidence="2" id="KW-1185">Reference proteome</keyword>